<dbReference type="RefSeq" id="XP_022959063.1">
    <property type="nucleotide sequence ID" value="XM_023103295.1"/>
</dbReference>
<evidence type="ECO:0000256" key="2">
    <source>
        <dbReference type="SAM" id="MobiDB-lite"/>
    </source>
</evidence>
<protein>
    <submittedName>
        <fullName evidence="4">Uncharacterized protein At1g10890-like</fullName>
    </submittedName>
</protein>
<organism evidence="3 4">
    <name type="scientific">Cucurbita moschata</name>
    <name type="common">Winter crookneck squash</name>
    <name type="synonym">Cucurbita pepo var. moschata</name>
    <dbReference type="NCBI Taxonomy" id="3662"/>
    <lineage>
        <taxon>Eukaryota</taxon>
        <taxon>Viridiplantae</taxon>
        <taxon>Streptophyta</taxon>
        <taxon>Embryophyta</taxon>
        <taxon>Tracheophyta</taxon>
        <taxon>Spermatophyta</taxon>
        <taxon>Magnoliopsida</taxon>
        <taxon>eudicotyledons</taxon>
        <taxon>Gunneridae</taxon>
        <taxon>Pentapetalae</taxon>
        <taxon>rosids</taxon>
        <taxon>fabids</taxon>
        <taxon>Cucurbitales</taxon>
        <taxon>Cucurbitaceae</taxon>
        <taxon>Cucurbiteae</taxon>
        <taxon>Cucurbita</taxon>
    </lineage>
</organism>
<proteinExistence type="predicted"/>
<dbReference type="Proteomes" id="UP000504609">
    <property type="component" value="Unplaced"/>
</dbReference>
<dbReference type="GeneID" id="111460164"/>
<evidence type="ECO:0000256" key="1">
    <source>
        <dbReference type="SAM" id="Coils"/>
    </source>
</evidence>
<evidence type="ECO:0000313" key="4">
    <source>
        <dbReference type="RefSeq" id="XP_022959063.1"/>
    </source>
</evidence>
<evidence type="ECO:0000313" key="3">
    <source>
        <dbReference type="Proteomes" id="UP000504609"/>
    </source>
</evidence>
<feature type="compositionally biased region" description="Basic and acidic residues" evidence="2">
    <location>
        <begin position="11"/>
        <end position="39"/>
    </location>
</feature>
<gene>
    <name evidence="4" type="primary">LOC111460164</name>
</gene>
<dbReference type="KEGG" id="cmos:111460164"/>
<accession>A0A6J1H4V5</accession>
<name>A0A6J1H4V5_CUCMO</name>
<feature type="region of interest" description="Disordered" evidence="2">
    <location>
        <begin position="1"/>
        <end position="41"/>
    </location>
</feature>
<keyword evidence="1" id="KW-0175">Coiled coil</keyword>
<keyword evidence="3" id="KW-1185">Reference proteome</keyword>
<feature type="coiled-coil region" evidence="1">
    <location>
        <begin position="43"/>
        <end position="84"/>
    </location>
</feature>
<sequence length="139" mass="16515">MTKKKSMRSVNEPKKLLDHQEENRDSKQQPKSVVDKSVEKSQLQMLKSMNERLSKEKVEIEKEKKDLEMELERLEKEVTELSESSFYIKQEKEENGKVIFELVKKIEESVEKENDLLMKIDGLVEELVREEKDVEMLTQ</sequence>
<reference evidence="4" key="1">
    <citation type="submission" date="2025-08" db="UniProtKB">
        <authorList>
            <consortium name="RefSeq"/>
        </authorList>
    </citation>
    <scope>IDENTIFICATION</scope>
    <source>
        <tissue evidence="4">Young leaves</tissue>
    </source>
</reference>
<dbReference type="AlphaFoldDB" id="A0A6J1H4V5"/>